<evidence type="ECO:0000256" key="4">
    <source>
        <dbReference type="PIRNR" id="PIRNR037755"/>
    </source>
</evidence>
<comment type="caution">
    <text evidence="7">The sequence shown here is derived from an EMBL/GenBank/DDBJ whole genome shotgun (WGS) entry which is preliminary data.</text>
</comment>
<organism evidence="7 8">
    <name type="scientific">Talaromyces atroroseus</name>
    <dbReference type="NCBI Taxonomy" id="1441469"/>
    <lineage>
        <taxon>Eukaryota</taxon>
        <taxon>Fungi</taxon>
        <taxon>Dikarya</taxon>
        <taxon>Ascomycota</taxon>
        <taxon>Pezizomycotina</taxon>
        <taxon>Eurotiomycetes</taxon>
        <taxon>Eurotiomycetidae</taxon>
        <taxon>Eurotiales</taxon>
        <taxon>Trichocomaceae</taxon>
        <taxon>Talaromyces</taxon>
        <taxon>Talaromyces sect. Trachyspermi</taxon>
    </lineage>
</organism>
<feature type="region of interest" description="Disordered" evidence="5">
    <location>
        <begin position="389"/>
        <end position="412"/>
    </location>
</feature>
<comment type="function">
    <text evidence="4">S-adenosyl-L-methionine-dependent methyltransferase.</text>
</comment>
<dbReference type="Proteomes" id="UP000214365">
    <property type="component" value="Unassembled WGS sequence"/>
</dbReference>
<feature type="domain" description="Methyltransferase type 12" evidence="6">
    <location>
        <begin position="139"/>
        <end position="250"/>
    </location>
</feature>
<evidence type="ECO:0000313" key="8">
    <source>
        <dbReference type="Proteomes" id="UP000214365"/>
    </source>
</evidence>
<evidence type="ECO:0000256" key="3">
    <source>
        <dbReference type="ARBA" id="ARBA00022679"/>
    </source>
</evidence>
<evidence type="ECO:0000313" key="7">
    <source>
        <dbReference type="EMBL" id="OKL56589.1"/>
    </source>
</evidence>
<dbReference type="InterPro" id="IPR026113">
    <property type="entry name" value="METTL2/6/8-like"/>
</dbReference>
<comment type="similarity">
    <text evidence="1 4">Belongs to the methyltransferase superfamily. METL family.</text>
</comment>
<feature type="compositionally biased region" description="Basic and acidic residues" evidence="5">
    <location>
        <begin position="314"/>
        <end position="329"/>
    </location>
</feature>
<evidence type="ECO:0000259" key="6">
    <source>
        <dbReference type="Pfam" id="PF08242"/>
    </source>
</evidence>
<accession>A0A225ALZ7</accession>
<dbReference type="EC" id="2.1.1.-" evidence="4"/>
<dbReference type="GO" id="GO:0052735">
    <property type="term" value="F:tRNA (cytidine-3-)-methyltransferase activity"/>
    <property type="evidence" value="ECO:0007669"/>
    <property type="project" value="TreeGrafter"/>
</dbReference>
<dbReference type="SUPFAM" id="SSF53335">
    <property type="entry name" value="S-adenosyl-L-methionine-dependent methyltransferases"/>
    <property type="match status" value="1"/>
</dbReference>
<dbReference type="GeneID" id="31007864"/>
<dbReference type="PANTHER" id="PTHR22809">
    <property type="entry name" value="METHYLTRANSFERASE-RELATED"/>
    <property type="match status" value="1"/>
</dbReference>
<dbReference type="EMBL" id="LFMY01000014">
    <property type="protein sequence ID" value="OKL56589.1"/>
    <property type="molecule type" value="Genomic_DNA"/>
</dbReference>
<dbReference type="InterPro" id="IPR013217">
    <property type="entry name" value="Methyltransf_12"/>
</dbReference>
<feature type="compositionally biased region" description="Polar residues" evidence="5">
    <location>
        <begin position="393"/>
        <end position="412"/>
    </location>
</feature>
<protein>
    <recommendedName>
        <fullName evidence="4">tRNA N(3)-methylcytidine methyltransferase</fullName>
        <ecNumber evidence="4">2.1.1.-</ecNumber>
    </recommendedName>
</protein>
<evidence type="ECO:0000256" key="5">
    <source>
        <dbReference type="SAM" id="MobiDB-lite"/>
    </source>
</evidence>
<dbReference type="OrthoDB" id="417697at2759"/>
<evidence type="ECO:0000256" key="2">
    <source>
        <dbReference type="ARBA" id="ARBA00022603"/>
    </source>
</evidence>
<reference evidence="7 8" key="1">
    <citation type="submission" date="2015-06" db="EMBL/GenBank/DDBJ databases">
        <title>Talaromyces atroroseus IBT 11181 draft genome.</title>
        <authorList>
            <person name="Rasmussen K.B."/>
            <person name="Rasmussen S."/>
            <person name="Petersen B."/>
            <person name="Sicheritz-Ponten T."/>
            <person name="Mortensen U.H."/>
            <person name="Thrane U."/>
        </authorList>
    </citation>
    <scope>NUCLEOTIDE SEQUENCE [LARGE SCALE GENOMIC DNA]</scope>
    <source>
        <strain evidence="7 8">IBT 11181</strain>
    </source>
</reference>
<keyword evidence="2 4" id="KW-0489">Methyltransferase</keyword>
<dbReference type="AlphaFoldDB" id="A0A225ALZ7"/>
<dbReference type="GO" id="GO:0032259">
    <property type="term" value="P:methylation"/>
    <property type="evidence" value="ECO:0007669"/>
    <property type="project" value="UniProtKB-KW"/>
</dbReference>
<keyword evidence="3 4" id="KW-0808">Transferase</keyword>
<dbReference type="CDD" id="cd02440">
    <property type="entry name" value="AdoMet_MTases"/>
    <property type="match status" value="1"/>
</dbReference>
<dbReference type="STRING" id="1441469.A0A225ALZ7"/>
<gene>
    <name evidence="7" type="ORF">UA08_08108</name>
</gene>
<dbReference type="Gene3D" id="3.40.50.150">
    <property type="entry name" value="Vaccinia Virus protein VP39"/>
    <property type="match status" value="1"/>
</dbReference>
<proteinExistence type="inferred from homology"/>
<feature type="region of interest" description="Disordered" evidence="5">
    <location>
        <begin position="311"/>
        <end position="344"/>
    </location>
</feature>
<dbReference type="Pfam" id="PF08242">
    <property type="entry name" value="Methyltransf_12"/>
    <property type="match status" value="1"/>
</dbReference>
<dbReference type="RefSeq" id="XP_020116710.1">
    <property type="nucleotide sequence ID" value="XM_020263314.1"/>
</dbReference>
<evidence type="ECO:0000256" key="1">
    <source>
        <dbReference type="ARBA" id="ARBA00009725"/>
    </source>
</evidence>
<dbReference type="InterPro" id="IPR029063">
    <property type="entry name" value="SAM-dependent_MTases_sf"/>
</dbReference>
<sequence>MPALPADGDYITISQLVEPPTVPSWRSHDPDRNAKRTDPFAFGQRFLEEGDNVFEYNAWDHVETDEDYRAYAELQYAKQRENPASDWHKKLYNSTPAKFWDRFYKNHNQNFFKDRKWLRQEFPVLAEVTKRDAGRKVVLEVGAGAGNTAFPLVNNNENEELMVYACDYSKNAVKVMRESEHYNEKYMRAEVWDVTQAETEGEDGSSSLPPEMEENSVDVVILIFIMSALAPDQWDAALRNIYRVLKPGGEVLFRDYGRGDLAQVRFKKERYIAENFYVRGDGTRVYFFDPEELRQIWSGWTPETGLQMNVNNNDSKDHHEEEGETKEIETQPTVDQDGQTKDETKDSIEGAFEILNLGKDQRLLVNRQRRLKMYRCWLQARFKKRIIHDSGESQKPTSTPETIADQLENTTL</sequence>
<dbReference type="PANTHER" id="PTHR22809:SF11">
    <property type="entry name" value="TRNA N(3)-METHYLCYTIDINE METHYLTRANSFERASE METTL2"/>
    <property type="match status" value="1"/>
</dbReference>
<keyword evidence="8" id="KW-1185">Reference proteome</keyword>
<dbReference type="PIRSF" id="PIRSF037755">
    <property type="entry name" value="Mettl2_prd"/>
    <property type="match status" value="1"/>
</dbReference>
<name>A0A225ALZ7_TALAT</name>